<sequence length="90" mass="10071">MNQKRKEAIALGYDSTKHTAPKIKAKGKGFVADKILEKAKEEGVPVQEDPTMVELLSQLNINEQIPEELYHVVAEVFAFIYQADQKAGKN</sequence>
<evidence type="ECO:0000313" key="2">
    <source>
        <dbReference type="Proteomes" id="UP001596494"/>
    </source>
</evidence>
<comment type="caution">
    <text evidence="1">The sequence shown here is derived from an EMBL/GenBank/DDBJ whole genome shotgun (WGS) entry which is preliminary data.</text>
</comment>
<dbReference type="PANTHER" id="PTHR30531:SF12">
    <property type="entry name" value="FLAGELLAR BIOSYNTHETIC PROTEIN FLHB"/>
    <property type="match status" value="1"/>
</dbReference>
<dbReference type="RefSeq" id="WP_289214094.1">
    <property type="nucleotide sequence ID" value="NZ_JAPVRC010000001.1"/>
</dbReference>
<reference evidence="2" key="1">
    <citation type="journal article" date="2019" name="Int. J. Syst. Evol. Microbiol.">
        <title>The Global Catalogue of Microorganisms (GCM) 10K type strain sequencing project: providing services to taxonomists for standard genome sequencing and annotation.</title>
        <authorList>
            <consortium name="The Broad Institute Genomics Platform"/>
            <consortium name="The Broad Institute Genome Sequencing Center for Infectious Disease"/>
            <person name="Wu L."/>
            <person name="Ma J."/>
        </authorList>
    </citation>
    <scope>NUCLEOTIDE SEQUENCE [LARGE SCALE GENOMIC DNA]</scope>
    <source>
        <strain evidence="2">CCUG 73951</strain>
    </source>
</reference>
<keyword evidence="2" id="KW-1185">Reference proteome</keyword>
<dbReference type="PANTHER" id="PTHR30531">
    <property type="entry name" value="FLAGELLAR BIOSYNTHETIC PROTEIN FLHB"/>
    <property type="match status" value="1"/>
</dbReference>
<dbReference type="SUPFAM" id="SSF160544">
    <property type="entry name" value="EscU C-terminal domain-like"/>
    <property type="match status" value="1"/>
</dbReference>
<proteinExistence type="predicted"/>
<gene>
    <name evidence="1" type="ORF">ACFQMN_06020</name>
</gene>
<dbReference type="Proteomes" id="UP001596494">
    <property type="component" value="Unassembled WGS sequence"/>
</dbReference>
<organism evidence="1 2">
    <name type="scientific">Halobacillus campisalis</name>
    <dbReference type="NCBI Taxonomy" id="435909"/>
    <lineage>
        <taxon>Bacteria</taxon>
        <taxon>Bacillati</taxon>
        <taxon>Bacillota</taxon>
        <taxon>Bacilli</taxon>
        <taxon>Bacillales</taxon>
        <taxon>Bacillaceae</taxon>
        <taxon>Halobacillus</taxon>
    </lineage>
</organism>
<evidence type="ECO:0000313" key="1">
    <source>
        <dbReference type="EMBL" id="MFC7320430.1"/>
    </source>
</evidence>
<dbReference type="EMBL" id="JBHTBY010000006">
    <property type="protein sequence ID" value="MFC7320430.1"/>
    <property type="molecule type" value="Genomic_DNA"/>
</dbReference>
<dbReference type="Pfam" id="PF01312">
    <property type="entry name" value="Bac_export_2"/>
    <property type="match status" value="1"/>
</dbReference>
<accession>A0ABW2K109</accession>
<protein>
    <submittedName>
        <fullName evidence="1">EscU/YscU/HrcU family type III secretion system export apparatus switch protein</fullName>
    </submittedName>
</protein>
<dbReference type="InterPro" id="IPR029025">
    <property type="entry name" value="T3SS_substrate_exporter_C"/>
</dbReference>
<dbReference type="Gene3D" id="3.40.1690.10">
    <property type="entry name" value="secretion proteins EscU"/>
    <property type="match status" value="1"/>
</dbReference>
<dbReference type="InterPro" id="IPR006135">
    <property type="entry name" value="T3SS_substrate_exporter"/>
</dbReference>
<name>A0ABW2K109_9BACI</name>